<dbReference type="Proteomes" id="UP000663935">
    <property type="component" value="Chromosome"/>
</dbReference>
<reference evidence="2 3" key="1">
    <citation type="submission" date="2021-03" db="EMBL/GenBank/DDBJ databases">
        <title>Complete genome of Polaribacter_sp.G4M1.</title>
        <authorList>
            <person name="Jeong S.W."/>
            <person name="Bae J.W."/>
        </authorList>
    </citation>
    <scope>NUCLEOTIDE SEQUENCE [LARGE SCALE GENOMIC DNA]</scope>
    <source>
        <strain evidence="2 3">G4M1</strain>
    </source>
</reference>
<dbReference type="PANTHER" id="PTHR46825:SF9">
    <property type="entry name" value="BETA-LACTAMASE-RELATED DOMAIN-CONTAINING PROTEIN"/>
    <property type="match status" value="1"/>
</dbReference>
<proteinExistence type="predicted"/>
<organism evidence="2 3">
    <name type="scientific">Polaribacter batillariae</name>
    <dbReference type="NCBI Taxonomy" id="2808900"/>
    <lineage>
        <taxon>Bacteria</taxon>
        <taxon>Pseudomonadati</taxon>
        <taxon>Bacteroidota</taxon>
        <taxon>Flavobacteriia</taxon>
        <taxon>Flavobacteriales</taxon>
        <taxon>Flavobacteriaceae</taxon>
    </lineage>
</organism>
<dbReference type="Gene3D" id="3.40.710.10">
    <property type="entry name" value="DD-peptidase/beta-lactamase superfamily"/>
    <property type="match status" value="1"/>
</dbReference>
<sequence>MKTLEKLMLLAFLSIQTITISQNKSLEILSKKYNTSLKEQNKGIAILVKKDGKRSTLSLGNFHLTEHSLFNIGSATKTFTAILILQEKEKGNLKLSDSIGTYLKPIKNVDNSLTIQQLLTHESGLDEVIGKNIVEIFFAKEDAVYQENLLQKIEKNNPKMVGKFNYCNTNYFLLGKILEKITDQSYFDILRERIIEPLQLKNTHPYLHKNLPNLATPYHENKDVSEYLDYQFFANVAYAAGSVASTLYDMEQFYSALFETEKLLKKESLELMLKSGNETYGLGIFKSKFENQNYFGHGGNNIGYSFRNQYNPATKNLFMMFSNNISIPSRASIRKDLLSFLNNKPIEDFKSVDLNNFKKYTGTYLLKEANLELEIILEDNKMYIVVAAQGVKSELAQKDKNSVSDKLVGVVLSKIDGNTDSLKFNQNGFETTINRIKPKK</sequence>
<dbReference type="PANTHER" id="PTHR46825">
    <property type="entry name" value="D-ALANYL-D-ALANINE-CARBOXYPEPTIDASE/ENDOPEPTIDASE AMPH"/>
    <property type="match status" value="1"/>
</dbReference>
<protein>
    <submittedName>
        <fullName evidence="2">Beta-lactamase family protein</fullName>
    </submittedName>
</protein>
<evidence type="ECO:0000313" key="3">
    <source>
        <dbReference type="Proteomes" id="UP000663935"/>
    </source>
</evidence>
<dbReference type="Pfam" id="PF00144">
    <property type="entry name" value="Beta-lactamase"/>
    <property type="match status" value="1"/>
</dbReference>
<dbReference type="EMBL" id="CP071795">
    <property type="protein sequence ID" value="QTD39085.1"/>
    <property type="molecule type" value="Genomic_DNA"/>
</dbReference>
<accession>A0ABX7SXV5</accession>
<name>A0ABX7SXV5_9FLAO</name>
<feature type="domain" description="Beta-lactamase-related" evidence="1">
    <location>
        <begin position="40"/>
        <end position="323"/>
    </location>
</feature>
<dbReference type="SUPFAM" id="SSF56601">
    <property type="entry name" value="beta-lactamase/transpeptidase-like"/>
    <property type="match status" value="1"/>
</dbReference>
<dbReference type="RefSeq" id="WP_207973195.1">
    <property type="nucleotide sequence ID" value="NZ_CP071795.1"/>
</dbReference>
<dbReference type="InterPro" id="IPR050491">
    <property type="entry name" value="AmpC-like"/>
</dbReference>
<evidence type="ECO:0000259" key="1">
    <source>
        <dbReference type="Pfam" id="PF00144"/>
    </source>
</evidence>
<keyword evidence="3" id="KW-1185">Reference proteome</keyword>
<evidence type="ECO:0000313" key="2">
    <source>
        <dbReference type="EMBL" id="QTD39085.1"/>
    </source>
</evidence>
<dbReference type="InterPro" id="IPR012338">
    <property type="entry name" value="Beta-lactam/transpept-like"/>
</dbReference>
<dbReference type="InterPro" id="IPR001466">
    <property type="entry name" value="Beta-lactam-related"/>
</dbReference>
<gene>
    <name evidence="2" type="ORF">JL193_07510</name>
</gene>